<sequence length="469" mass="53418">FLDHVTINSKETGGNTQLAECLYESQKFFYEEIFSGLENDIHDFKIGKARQLGISVACRPLMLFWIGWHPGMQGAMVYDTGEHKDEARGEIEWVIDNLPKHIRFPKKISCNRNMLKLDNGSNIRFMSAGVKKSRAAGTLGRSSGINLVHASEMCSWENQEGISAFTNSLAENFPDRLYIWESTARGFNEWFNMWSEAQNDTTHQKAIFIGWGRKEIYSIPRDHRDFEKYGLDAPTETETKRIKTVKEKYGYDIAPEQLAWWRKKIDPSGMREDGEPEDSFKIEDFPWDEEEMFLATGSKFFDVEKLTENIRKAATTKYQSYRFWPGSDFLTCSIAKAQTWRDVNLKIWEDADPSSVYVIAADPAFGHDPNNDRSACQVLKCYADGIEQVAEFADATVTTDQFAWLILALAGRYSGCTEGWNNPVHMILEINGPGEAVWNAIKAVKAVVNDGYLKMQAKDMGLGNIFQNV</sequence>
<organism evidence="1">
    <name type="scientific">marine sediment metagenome</name>
    <dbReference type="NCBI Taxonomy" id="412755"/>
    <lineage>
        <taxon>unclassified sequences</taxon>
        <taxon>metagenomes</taxon>
        <taxon>ecological metagenomes</taxon>
    </lineage>
</organism>
<proteinExistence type="predicted"/>
<dbReference type="AlphaFoldDB" id="A0A0F9D5Q8"/>
<reference evidence="1" key="1">
    <citation type="journal article" date="2015" name="Nature">
        <title>Complex archaea that bridge the gap between prokaryotes and eukaryotes.</title>
        <authorList>
            <person name="Spang A."/>
            <person name="Saw J.H."/>
            <person name="Jorgensen S.L."/>
            <person name="Zaremba-Niedzwiedzka K."/>
            <person name="Martijn J."/>
            <person name="Lind A.E."/>
            <person name="van Eijk R."/>
            <person name="Schleper C."/>
            <person name="Guy L."/>
            <person name="Ettema T.J."/>
        </authorList>
    </citation>
    <scope>NUCLEOTIDE SEQUENCE</scope>
</reference>
<dbReference type="Gene3D" id="3.40.50.300">
    <property type="entry name" value="P-loop containing nucleotide triphosphate hydrolases"/>
    <property type="match status" value="1"/>
</dbReference>
<accession>A0A0F9D5Q8</accession>
<gene>
    <name evidence="1" type="ORF">LCGC14_2586320</name>
</gene>
<evidence type="ECO:0000313" key="1">
    <source>
        <dbReference type="EMBL" id="KKL07408.1"/>
    </source>
</evidence>
<comment type="caution">
    <text evidence="1">The sequence shown here is derived from an EMBL/GenBank/DDBJ whole genome shotgun (WGS) entry which is preliminary data.</text>
</comment>
<dbReference type="EMBL" id="LAZR01043305">
    <property type="protein sequence ID" value="KKL07408.1"/>
    <property type="molecule type" value="Genomic_DNA"/>
</dbReference>
<dbReference type="Gene3D" id="3.30.420.240">
    <property type="match status" value="1"/>
</dbReference>
<evidence type="ECO:0008006" key="2">
    <source>
        <dbReference type="Google" id="ProtNLM"/>
    </source>
</evidence>
<dbReference type="InterPro" id="IPR027417">
    <property type="entry name" value="P-loop_NTPase"/>
</dbReference>
<protein>
    <recommendedName>
        <fullName evidence="2">Terminase large subunit gp17-like C-terminal domain-containing protein</fullName>
    </recommendedName>
</protein>
<name>A0A0F9D5Q8_9ZZZZ</name>
<feature type="non-terminal residue" evidence="1">
    <location>
        <position position="1"/>
    </location>
</feature>
<feature type="non-terminal residue" evidence="1">
    <location>
        <position position="469"/>
    </location>
</feature>